<feature type="domain" description="RING-type" evidence="8">
    <location>
        <begin position="873"/>
        <end position="901"/>
    </location>
</feature>
<evidence type="ECO:0000313" key="10">
    <source>
        <dbReference type="Proteomes" id="UP000504638"/>
    </source>
</evidence>
<name>A0A6G1FVD7_9PEZI</name>
<proteinExistence type="predicted"/>
<evidence type="ECO:0000313" key="11">
    <source>
        <dbReference type="RefSeq" id="XP_033531496.1"/>
    </source>
</evidence>
<dbReference type="Proteomes" id="UP000504638">
    <property type="component" value="Unplaced"/>
</dbReference>
<feature type="transmembrane region" description="Helical" evidence="7">
    <location>
        <begin position="585"/>
        <end position="605"/>
    </location>
</feature>
<dbReference type="InterPro" id="IPR013083">
    <property type="entry name" value="Znf_RING/FYVE/PHD"/>
</dbReference>
<dbReference type="InterPro" id="IPR046450">
    <property type="entry name" value="PA_dom_sf"/>
</dbReference>
<evidence type="ECO:0000256" key="6">
    <source>
        <dbReference type="SAM" id="MobiDB-lite"/>
    </source>
</evidence>
<reference evidence="9 11" key="1">
    <citation type="submission" date="2020-01" db="EMBL/GenBank/DDBJ databases">
        <authorList>
            <consortium name="DOE Joint Genome Institute"/>
            <person name="Haridas S."/>
            <person name="Albert R."/>
            <person name="Binder M."/>
            <person name="Bloem J."/>
            <person name="Labutti K."/>
            <person name="Salamov A."/>
            <person name="Andreopoulos B."/>
            <person name="Baker S.E."/>
            <person name="Barry K."/>
            <person name="Bills G."/>
            <person name="Bluhm B.H."/>
            <person name="Cannon C."/>
            <person name="Castanera R."/>
            <person name="Culley D.E."/>
            <person name="Daum C."/>
            <person name="Ezra D."/>
            <person name="Gonzalez J.B."/>
            <person name="Henrissat B."/>
            <person name="Kuo A."/>
            <person name="Liang C."/>
            <person name="Lipzen A."/>
            <person name="Lutzoni F."/>
            <person name="Magnuson J."/>
            <person name="Mondo S."/>
            <person name="Nolan M."/>
            <person name="Ohm R."/>
            <person name="Pangilinan J."/>
            <person name="Park H.-J."/>
            <person name="Ramirez L."/>
            <person name="Alfaro M."/>
            <person name="Sun H."/>
            <person name="Tritt A."/>
            <person name="Yoshinaga Y."/>
            <person name="Zwiers L.-H."/>
            <person name="Turgeon B.G."/>
            <person name="Goodwin S.B."/>
            <person name="Spatafora J.W."/>
            <person name="Crous P.W."/>
            <person name="Grigoriev I.V."/>
        </authorList>
    </citation>
    <scope>NUCLEOTIDE SEQUENCE</scope>
    <source>
        <strain evidence="9 11">CBS 781.70</strain>
    </source>
</reference>
<evidence type="ECO:0000256" key="1">
    <source>
        <dbReference type="ARBA" id="ARBA00004370"/>
    </source>
</evidence>
<keyword evidence="5" id="KW-0862">Zinc</keyword>
<dbReference type="SUPFAM" id="SSF57850">
    <property type="entry name" value="RING/U-box"/>
    <property type="match status" value="1"/>
</dbReference>
<reference evidence="11" key="2">
    <citation type="submission" date="2020-04" db="EMBL/GenBank/DDBJ databases">
        <authorList>
            <consortium name="NCBI Genome Project"/>
        </authorList>
    </citation>
    <scope>NUCLEOTIDE SEQUENCE</scope>
    <source>
        <strain evidence="11">CBS 781.70</strain>
    </source>
</reference>
<feature type="compositionally biased region" description="Basic and acidic residues" evidence="6">
    <location>
        <begin position="142"/>
        <end position="163"/>
    </location>
</feature>
<keyword evidence="10" id="KW-1185">Reference proteome</keyword>
<evidence type="ECO:0000259" key="8">
    <source>
        <dbReference type="PROSITE" id="PS50089"/>
    </source>
</evidence>
<gene>
    <name evidence="9 11" type="ORF">P152DRAFT_141576</name>
</gene>
<sequence length="901" mass="99051">MSIMTPLRLLLTLCGLIISIVLLINVRLPSRFESDTSPFGDSGWQPGYGGPNRSGSLRSLFSFHTPLFAPSAIISLTNDNSTFFLARPAAFGPLLPSTGLNGQLWIAPGFTDDSPLRRKSRDGSTLPNGELGCTDIPGWSEKLGRVSDSEDWQNERSSGDRQMEGLSKGTTNSKSQLTEGETVDPTISPSNVKPTVGGAHRNRVGPRRDVRFLQESGEIFGKVVLISRGGCSFFDKTMWAQRRGAVALMVGDHVPGGPLVTMYANGDTSNVSIPAIFTSYTTAHLLSTLTPVVMPMDGILPSHDGVDARWAPSNRASDVPEQDGSHPTSRSGVSAYPPNSQLRGRQSPSLTQWLYGLFIRRAPLPGRTRSGLSAKSMEESNIPTDFGDSNRLSTSRLEETSNGRSGIKPRVGKSPGSSSVTLDQDSNGFMDGVRNWRNLHPFPDAVESEEPGNRNGFNDDLRQKEPSNIVQGKSIRPSECVITPESGEYKGVSCVTNGAALRSAVPTTNKGHSFTSWLGIHVSGSGPNDLPSSPNDDIPPTQFSRQYIHPHKDSKTNQSQQNLQLGVWVTLTPTSISSSPFLDTLLVLVVSPLITLTVVYGLLVLRNRIRRRHWRAPKKIVEQLPVRVYREHQPSQSREYAPPVQTPSPLEPSTSQVDERTPLLSRFHQNPDIFGFGAMDPGPSSSAPDEQYLYPAWRPSSGVRDGAAGPSLRGKGPAQAQAQAGPQAGPQARPQTRPQARPRGRQLHADPSKRVSWSETPGRALDWLKGQQADQDAEAARNPWIPSKRTPVWSFQARQSVQFQPLHSRRPVWKRVLRRIVPWAHWPSDASDVSDFSQETFYPESIPEWLQNYEEPDDFNSRFPIPHYPQKTCPVCCEDYVEGICLVMTLPCGHEFHKDCV</sequence>
<dbReference type="RefSeq" id="XP_033531496.1">
    <property type="nucleotide sequence ID" value="XM_033673857.1"/>
</dbReference>
<feature type="region of interest" description="Disordered" evidence="6">
    <location>
        <begin position="366"/>
        <end position="426"/>
    </location>
</feature>
<feature type="compositionally biased region" description="Polar residues" evidence="6">
    <location>
        <begin position="325"/>
        <end position="346"/>
    </location>
</feature>
<keyword evidence="4 7" id="KW-0472">Membrane</keyword>
<dbReference type="GO" id="GO:0016020">
    <property type="term" value="C:membrane"/>
    <property type="evidence" value="ECO:0007669"/>
    <property type="project" value="UniProtKB-SubCell"/>
</dbReference>
<evidence type="ECO:0000256" key="2">
    <source>
        <dbReference type="ARBA" id="ARBA00022692"/>
    </source>
</evidence>
<dbReference type="InterPro" id="IPR001841">
    <property type="entry name" value="Znf_RING"/>
</dbReference>
<feature type="region of interest" description="Disordered" evidence="6">
    <location>
        <begin position="632"/>
        <end position="658"/>
    </location>
</feature>
<evidence type="ECO:0000256" key="3">
    <source>
        <dbReference type="ARBA" id="ARBA00022989"/>
    </source>
</evidence>
<feature type="region of interest" description="Disordered" evidence="6">
    <location>
        <begin position="443"/>
        <end position="463"/>
    </location>
</feature>
<accession>A0A6G1FVD7</accession>
<feature type="region of interest" description="Disordered" evidence="6">
    <location>
        <begin position="116"/>
        <end position="203"/>
    </location>
</feature>
<dbReference type="SUPFAM" id="SSF52025">
    <property type="entry name" value="PA domain"/>
    <property type="match status" value="1"/>
</dbReference>
<evidence type="ECO:0000256" key="7">
    <source>
        <dbReference type="SAM" id="Phobius"/>
    </source>
</evidence>
<dbReference type="OrthoDB" id="5357315at2759"/>
<keyword evidence="5" id="KW-0479">Metal-binding</keyword>
<feature type="region of interest" description="Disordered" evidence="6">
    <location>
        <begin position="671"/>
        <end position="759"/>
    </location>
</feature>
<feature type="region of interest" description="Disordered" evidence="6">
    <location>
        <begin position="305"/>
        <end position="346"/>
    </location>
</feature>
<dbReference type="Gene3D" id="3.50.30.30">
    <property type="match status" value="1"/>
</dbReference>
<evidence type="ECO:0000256" key="4">
    <source>
        <dbReference type="ARBA" id="ARBA00023136"/>
    </source>
</evidence>
<keyword evidence="5" id="KW-0863">Zinc-finger</keyword>
<dbReference type="GeneID" id="54414427"/>
<organism evidence="9">
    <name type="scientific">Eremomyces bilateralis CBS 781.70</name>
    <dbReference type="NCBI Taxonomy" id="1392243"/>
    <lineage>
        <taxon>Eukaryota</taxon>
        <taxon>Fungi</taxon>
        <taxon>Dikarya</taxon>
        <taxon>Ascomycota</taxon>
        <taxon>Pezizomycotina</taxon>
        <taxon>Dothideomycetes</taxon>
        <taxon>Dothideomycetes incertae sedis</taxon>
        <taxon>Eremomycetales</taxon>
        <taxon>Eremomycetaceae</taxon>
        <taxon>Eremomyces</taxon>
    </lineage>
</organism>
<dbReference type="Gene3D" id="3.30.40.10">
    <property type="entry name" value="Zinc/RING finger domain, C3HC4 (zinc finger)"/>
    <property type="match status" value="1"/>
</dbReference>
<reference evidence="11" key="3">
    <citation type="submission" date="2025-04" db="UniProtKB">
        <authorList>
            <consortium name="RefSeq"/>
        </authorList>
    </citation>
    <scope>IDENTIFICATION</scope>
    <source>
        <strain evidence="11">CBS 781.70</strain>
    </source>
</reference>
<evidence type="ECO:0000313" key="9">
    <source>
        <dbReference type="EMBL" id="KAF1809865.1"/>
    </source>
</evidence>
<feature type="compositionally biased region" description="Low complexity" evidence="6">
    <location>
        <begin position="713"/>
        <end position="739"/>
    </location>
</feature>
<evidence type="ECO:0000256" key="5">
    <source>
        <dbReference type="PROSITE-ProRule" id="PRU00175"/>
    </source>
</evidence>
<feature type="compositionally biased region" description="Polar residues" evidence="6">
    <location>
        <begin position="168"/>
        <end position="193"/>
    </location>
</feature>
<dbReference type="EMBL" id="ML975169">
    <property type="protein sequence ID" value="KAF1809865.1"/>
    <property type="molecule type" value="Genomic_DNA"/>
</dbReference>
<dbReference type="AlphaFoldDB" id="A0A6G1FVD7"/>
<feature type="compositionally biased region" description="Polar residues" evidence="6">
    <location>
        <begin position="415"/>
        <end position="426"/>
    </location>
</feature>
<dbReference type="PROSITE" id="PS50089">
    <property type="entry name" value="ZF_RING_2"/>
    <property type="match status" value="1"/>
</dbReference>
<comment type="subcellular location">
    <subcellularLocation>
        <location evidence="1">Membrane</location>
    </subcellularLocation>
</comment>
<dbReference type="InterPro" id="IPR003137">
    <property type="entry name" value="PA_domain"/>
</dbReference>
<keyword evidence="3 7" id="KW-1133">Transmembrane helix</keyword>
<protein>
    <recommendedName>
        <fullName evidence="8">RING-type domain-containing protein</fullName>
    </recommendedName>
</protein>
<keyword evidence="2 7" id="KW-0812">Transmembrane</keyword>
<dbReference type="GO" id="GO:0008270">
    <property type="term" value="F:zinc ion binding"/>
    <property type="evidence" value="ECO:0007669"/>
    <property type="project" value="UniProtKB-KW"/>
</dbReference>
<dbReference type="Pfam" id="PF02225">
    <property type="entry name" value="PA"/>
    <property type="match status" value="1"/>
</dbReference>